<evidence type="ECO:0000313" key="5">
    <source>
        <dbReference type="Proteomes" id="UP000025229"/>
    </source>
</evidence>
<dbReference type="InterPro" id="IPR023198">
    <property type="entry name" value="PGP-like_dom2"/>
</dbReference>
<dbReference type="PRINTS" id="PR00413">
    <property type="entry name" value="HADHALOGNASE"/>
</dbReference>
<gene>
    <name evidence="3" type="ORF">RradSPS_1615</name>
    <name evidence="4" type="ORF">SIL72_09730</name>
</gene>
<keyword evidence="5" id="KW-1185">Reference proteome</keyword>
<dbReference type="AlphaFoldDB" id="A0A023X3G8"/>
<name>A0A023X3G8_RUBRA</name>
<dbReference type="CDD" id="cd02588">
    <property type="entry name" value="HAD_L2-DEX"/>
    <property type="match status" value="1"/>
</dbReference>
<dbReference type="Proteomes" id="UP001281130">
    <property type="component" value="Unassembled WGS sequence"/>
</dbReference>
<dbReference type="SUPFAM" id="SSF56784">
    <property type="entry name" value="HAD-like"/>
    <property type="match status" value="1"/>
</dbReference>
<dbReference type="EMBL" id="CP007514">
    <property type="protein sequence ID" value="AHY46898.1"/>
    <property type="molecule type" value="Genomic_DNA"/>
</dbReference>
<dbReference type="Proteomes" id="UP000025229">
    <property type="component" value="Chromosome"/>
</dbReference>
<dbReference type="KEGG" id="rrd:RradSPS_1615"/>
<dbReference type="InterPro" id="IPR036412">
    <property type="entry name" value="HAD-like_sf"/>
</dbReference>
<dbReference type="SFLD" id="SFLDG01129">
    <property type="entry name" value="C1.5:_HAD__Beta-PGM__Phosphata"/>
    <property type="match status" value="1"/>
</dbReference>
<dbReference type="HOGENOM" id="CLU_045011_3_1_11"/>
<protein>
    <submittedName>
        <fullName evidence="4">Haloacid dehalogenase type II</fullName>
    </submittedName>
    <submittedName>
        <fullName evidence="3">Haloacid dehalogenase, type II</fullName>
    </submittedName>
</protein>
<dbReference type="InterPro" id="IPR006328">
    <property type="entry name" value="2-HAD"/>
</dbReference>
<dbReference type="NCBIfam" id="TIGR01493">
    <property type="entry name" value="HAD-SF-IA-v2"/>
    <property type="match status" value="1"/>
</dbReference>
<evidence type="ECO:0000256" key="2">
    <source>
        <dbReference type="ARBA" id="ARBA00022801"/>
    </source>
</evidence>
<dbReference type="PANTHER" id="PTHR43316:SF3">
    <property type="entry name" value="HALOACID DEHALOGENASE, TYPE II (AFU_ORTHOLOGUE AFUA_2G07750)-RELATED"/>
    <property type="match status" value="1"/>
</dbReference>
<dbReference type="Gene3D" id="1.10.150.240">
    <property type="entry name" value="Putative phosphatase, domain 2"/>
    <property type="match status" value="1"/>
</dbReference>
<proteinExistence type="inferred from homology"/>
<dbReference type="PANTHER" id="PTHR43316">
    <property type="entry name" value="HYDROLASE, HALOACID DELAHOGENASE-RELATED"/>
    <property type="match status" value="1"/>
</dbReference>
<dbReference type="NCBIfam" id="TIGR01428">
    <property type="entry name" value="HAD_type_II"/>
    <property type="match status" value="1"/>
</dbReference>
<evidence type="ECO:0000256" key="1">
    <source>
        <dbReference type="ARBA" id="ARBA00008106"/>
    </source>
</evidence>
<sequence length="230" mass="25310">MNDLSDLSFALDIYGTVVDPLRMSERLRELAGERADEMSALWRQKQLEYTFRRGLMDAYKDFDSVTSEALLFAAASCGLALDERDRESLLVAYGELPAYADVVPGIEALKEVGATVVAFSNGVEKTTRDLLGRAGVLNHLHDVVSVDDVGTFKPAPAVYRHLVRKLGTEKERVWLVSGNSFDVIGAKAFGLRTAWLRRNPEAVFDPWGLHPDATAPDLRKLAAELTGTGQ</sequence>
<dbReference type="SFLD" id="SFLDS00003">
    <property type="entry name" value="Haloacid_Dehalogenase"/>
    <property type="match status" value="1"/>
</dbReference>
<dbReference type="InterPro" id="IPR006439">
    <property type="entry name" value="HAD-SF_hydro_IA"/>
</dbReference>
<evidence type="ECO:0000313" key="4">
    <source>
        <dbReference type="EMBL" id="MDX5894303.1"/>
    </source>
</evidence>
<evidence type="ECO:0000313" key="3">
    <source>
        <dbReference type="EMBL" id="AHY46898.1"/>
    </source>
</evidence>
<comment type="similarity">
    <text evidence="1">Belongs to the HAD-like hydrolase superfamily. S-2-haloalkanoic acid dehalogenase family.</text>
</comment>
<accession>A0A023X3G8</accession>
<dbReference type="Pfam" id="PF00702">
    <property type="entry name" value="Hydrolase"/>
    <property type="match status" value="1"/>
</dbReference>
<dbReference type="InterPro" id="IPR023214">
    <property type="entry name" value="HAD_sf"/>
</dbReference>
<organism evidence="3 5">
    <name type="scientific">Rubrobacter radiotolerans</name>
    <name type="common">Arthrobacter radiotolerans</name>
    <dbReference type="NCBI Taxonomy" id="42256"/>
    <lineage>
        <taxon>Bacteria</taxon>
        <taxon>Bacillati</taxon>
        <taxon>Actinomycetota</taxon>
        <taxon>Rubrobacteria</taxon>
        <taxon>Rubrobacterales</taxon>
        <taxon>Rubrobacteraceae</taxon>
        <taxon>Rubrobacter</taxon>
    </lineage>
</organism>
<dbReference type="OrthoDB" id="3774052at2"/>
<dbReference type="RefSeq" id="WP_038681859.1">
    <property type="nucleotide sequence ID" value="NZ_CP007514.1"/>
</dbReference>
<dbReference type="Gene3D" id="3.40.50.1000">
    <property type="entry name" value="HAD superfamily/HAD-like"/>
    <property type="match status" value="1"/>
</dbReference>
<dbReference type="STRING" id="42256.RradSPS_1615"/>
<reference evidence="4" key="2">
    <citation type="submission" date="2023-11" db="EMBL/GenBank/DDBJ databases">
        <title>MicrobeMod: A computational toolkit for identifying prokaryotic methylation and restriction-modification with nanopore sequencing.</title>
        <authorList>
            <person name="Crits-Christoph A."/>
            <person name="Kang S.C."/>
            <person name="Lee H."/>
            <person name="Ostrov N."/>
        </authorList>
    </citation>
    <scope>NUCLEOTIDE SEQUENCE</scope>
    <source>
        <strain evidence="4">ATCC 51242</strain>
    </source>
</reference>
<dbReference type="GO" id="GO:0019120">
    <property type="term" value="F:hydrolase activity, acting on acid halide bonds, in C-halide compounds"/>
    <property type="evidence" value="ECO:0007669"/>
    <property type="project" value="InterPro"/>
</dbReference>
<reference evidence="3 5" key="1">
    <citation type="submission" date="2014-03" db="EMBL/GenBank/DDBJ databases">
        <title>Complete genome sequence of the Radio-Resistant Rubrobacter radiotolerans RSPS-4.</title>
        <authorList>
            <person name="Egas C.C."/>
            <person name="Barroso C.C."/>
            <person name="Froufe H.J.C."/>
            <person name="Pacheco J.J."/>
            <person name="Albuquerque L.L."/>
            <person name="da Costa M.M.S."/>
        </authorList>
    </citation>
    <scope>NUCLEOTIDE SEQUENCE [LARGE SCALE GENOMIC DNA]</scope>
    <source>
        <strain evidence="3 5">RSPS-4</strain>
    </source>
</reference>
<keyword evidence="2" id="KW-0378">Hydrolase</keyword>
<dbReference type="InterPro" id="IPR051540">
    <property type="entry name" value="S-2-haloacid_dehalogenase"/>
</dbReference>
<dbReference type="EMBL" id="JAWXXX010000001">
    <property type="protein sequence ID" value="MDX5894303.1"/>
    <property type="molecule type" value="Genomic_DNA"/>
</dbReference>
<dbReference type="eggNOG" id="COG1011">
    <property type="taxonomic scope" value="Bacteria"/>
</dbReference>